<sequence length="306" mass="32299">MPEKLHVQHPGPQRLVGFRPCVQDAHTPASGDAGRCGVGRAVQRHKPVGEHRDHPDQQCSGPAPAGVLPLGATAARRVLMDPACHAAAALATRAAICGVLRTVSHSNAWSCITRAWPRVLLRLGHFRTSGARRQHLPRRPPCRGRSLGSSNPRGVAGSTGQQRGDCDDALPHGEVAMTPRFQQMVQPVDVMRGAVVSQVEMSKTTSSATLRGAGAQSVAVLAAQEQHGRAACCSDAFIPEMRNPPDPGASKRFSGGIAVARGGGTSQKNQPGTVGFLNSGGGVISHTKRPLKQRLISPESKRCKLR</sequence>
<dbReference type="RefSeq" id="WP_160165228.1">
    <property type="nucleotide sequence ID" value="NZ_CP053627.1"/>
</dbReference>
<dbReference type="EMBL" id="JAJPPU010000002">
    <property type="protein sequence ID" value="MCD8472602.1"/>
    <property type="molecule type" value="Genomic_DNA"/>
</dbReference>
<accession>A0ABS8TRH6</accession>
<proteinExistence type="predicted"/>
<feature type="compositionally biased region" description="Basic residues" evidence="1">
    <location>
        <begin position="131"/>
        <end position="142"/>
    </location>
</feature>
<dbReference type="Proteomes" id="UP001430701">
    <property type="component" value="Unassembled WGS sequence"/>
</dbReference>
<feature type="compositionally biased region" description="Polar residues" evidence="1">
    <location>
        <begin position="147"/>
        <end position="162"/>
    </location>
</feature>
<evidence type="ECO:0000313" key="3">
    <source>
        <dbReference type="Proteomes" id="UP001430701"/>
    </source>
</evidence>
<evidence type="ECO:0000313" key="2">
    <source>
        <dbReference type="EMBL" id="MCD8472602.1"/>
    </source>
</evidence>
<evidence type="ECO:0000256" key="1">
    <source>
        <dbReference type="SAM" id="MobiDB-lite"/>
    </source>
</evidence>
<comment type="caution">
    <text evidence="2">The sequence shown here is derived from an EMBL/GenBank/DDBJ whole genome shotgun (WGS) entry which is preliminary data.</text>
</comment>
<organism evidence="2 3">
    <name type="scientific">Xylella taiwanensis</name>
    <dbReference type="NCBI Taxonomy" id="1444770"/>
    <lineage>
        <taxon>Bacteria</taxon>
        <taxon>Pseudomonadati</taxon>
        <taxon>Pseudomonadota</taxon>
        <taxon>Gammaproteobacteria</taxon>
        <taxon>Lysobacterales</taxon>
        <taxon>Lysobacteraceae</taxon>
        <taxon>Xylella</taxon>
    </lineage>
</organism>
<gene>
    <name evidence="2" type="ORF">LPH55_03720</name>
</gene>
<dbReference type="GeneID" id="300797135"/>
<feature type="region of interest" description="Disordered" evidence="1">
    <location>
        <begin position="131"/>
        <end position="165"/>
    </location>
</feature>
<reference evidence="2" key="1">
    <citation type="submission" date="2021-11" db="EMBL/GenBank/DDBJ databases">
        <title>Genome sequence of Xylella taiwanensis PLS432.</title>
        <authorList>
            <person name="Weng L.-W."/>
            <person name="Su C.-C."/>
            <person name="Tsai C.-W."/>
            <person name="Kuo C.-H."/>
        </authorList>
    </citation>
    <scope>NUCLEOTIDE SEQUENCE</scope>
    <source>
        <strain evidence="2">PLS432</strain>
    </source>
</reference>
<name>A0ABS8TRH6_9GAMM</name>
<protein>
    <submittedName>
        <fullName evidence="2">Uncharacterized protein</fullName>
    </submittedName>
</protein>
<keyword evidence="3" id="KW-1185">Reference proteome</keyword>